<dbReference type="Proteomes" id="UP001219525">
    <property type="component" value="Unassembled WGS sequence"/>
</dbReference>
<comment type="caution">
    <text evidence="1">The sequence shown here is derived from an EMBL/GenBank/DDBJ whole genome shotgun (WGS) entry which is preliminary data.</text>
</comment>
<dbReference type="EMBL" id="JARJCW010000091">
    <property type="protein sequence ID" value="KAJ7195308.1"/>
    <property type="molecule type" value="Genomic_DNA"/>
</dbReference>
<evidence type="ECO:0000313" key="2">
    <source>
        <dbReference type="Proteomes" id="UP001219525"/>
    </source>
</evidence>
<evidence type="ECO:0000313" key="1">
    <source>
        <dbReference type="EMBL" id="KAJ7195308.1"/>
    </source>
</evidence>
<gene>
    <name evidence="1" type="ORF">GGX14DRAFT_404013</name>
</gene>
<dbReference type="AlphaFoldDB" id="A0AAD6UVA2"/>
<name>A0AAD6UVA2_9AGAR</name>
<sequence>MRQGQSFINEMIIPLGFCAAGGVCLPRCEHQAEKLAAVPSQICLRETKYDCDASSLASDHATRHGTGCGNGKTWNDTPTKMREAIDGQSGAEHSCFAHHGQRGNLLNLKHRRAGRYWQHWPCHASTSEPTAPEEYCNSYTDDKDRADDPFCYITPLLTLCDGVSKSAPDSVKVHAIHPQQAHVIRCDTCLIWNAELNRYVEYFAGNLCADHETSSSAHRETLQPEKNNLKLQQELSQEFNVRV</sequence>
<keyword evidence="2" id="KW-1185">Reference proteome</keyword>
<protein>
    <submittedName>
        <fullName evidence="1">Uncharacterized protein</fullName>
    </submittedName>
</protein>
<reference evidence="1" key="1">
    <citation type="submission" date="2023-03" db="EMBL/GenBank/DDBJ databases">
        <title>Massive genome expansion in bonnet fungi (Mycena s.s.) driven by repeated elements and novel gene families across ecological guilds.</title>
        <authorList>
            <consortium name="Lawrence Berkeley National Laboratory"/>
            <person name="Harder C.B."/>
            <person name="Miyauchi S."/>
            <person name="Viragh M."/>
            <person name="Kuo A."/>
            <person name="Thoen E."/>
            <person name="Andreopoulos B."/>
            <person name="Lu D."/>
            <person name="Skrede I."/>
            <person name="Drula E."/>
            <person name="Henrissat B."/>
            <person name="Morin E."/>
            <person name="Kohler A."/>
            <person name="Barry K."/>
            <person name="LaButti K."/>
            <person name="Morin E."/>
            <person name="Salamov A."/>
            <person name="Lipzen A."/>
            <person name="Mereny Z."/>
            <person name="Hegedus B."/>
            <person name="Baldrian P."/>
            <person name="Stursova M."/>
            <person name="Weitz H."/>
            <person name="Taylor A."/>
            <person name="Grigoriev I.V."/>
            <person name="Nagy L.G."/>
            <person name="Martin F."/>
            <person name="Kauserud H."/>
        </authorList>
    </citation>
    <scope>NUCLEOTIDE SEQUENCE</scope>
    <source>
        <strain evidence="1">9144</strain>
    </source>
</reference>
<organism evidence="1 2">
    <name type="scientific">Mycena pura</name>
    <dbReference type="NCBI Taxonomy" id="153505"/>
    <lineage>
        <taxon>Eukaryota</taxon>
        <taxon>Fungi</taxon>
        <taxon>Dikarya</taxon>
        <taxon>Basidiomycota</taxon>
        <taxon>Agaricomycotina</taxon>
        <taxon>Agaricomycetes</taxon>
        <taxon>Agaricomycetidae</taxon>
        <taxon>Agaricales</taxon>
        <taxon>Marasmiineae</taxon>
        <taxon>Mycenaceae</taxon>
        <taxon>Mycena</taxon>
    </lineage>
</organism>
<proteinExistence type="predicted"/>
<accession>A0AAD6UVA2</accession>